<feature type="region of interest" description="Disordered" evidence="1">
    <location>
        <begin position="67"/>
        <end position="100"/>
    </location>
</feature>
<protein>
    <submittedName>
        <fullName evidence="2">Uncharacterized protein</fullName>
    </submittedName>
</protein>
<sequence>MVDLAAHRADQNKVLHRAEPDGAPALWINGKGRKRRWVRLTSMALVAVEEYLAERDQAQTTREIAPAGQVPVNPPAIVRRRDQARPQPSRSPTCCATWPG</sequence>
<evidence type="ECO:0000313" key="2">
    <source>
        <dbReference type="EMBL" id="MFD2414986.1"/>
    </source>
</evidence>
<name>A0ABW5FLT2_9PSEU</name>
<organism evidence="2 3">
    <name type="scientific">Amycolatopsis pigmentata</name>
    <dbReference type="NCBI Taxonomy" id="450801"/>
    <lineage>
        <taxon>Bacteria</taxon>
        <taxon>Bacillati</taxon>
        <taxon>Actinomycetota</taxon>
        <taxon>Actinomycetes</taxon>
        <taxon>Pseudonocardiales</taxon>
        <taxon>Pseudonocardiaceae</taxon>
        <taxon>Amycolatopsis</taxon>
    </lineage>
</organism>
<dbReference type="EMBL" id="JBHUKR010000002">
    <property type="protein sequence ID" value="MFD2414986.1"/>
    <property type="molecule type" value="Genomic_DNA"/>
</dbReference>
<reference evidence="3" key="1">
    <citation type="journal article" date="2019" name="Int. J. Syst. Evol. Microbiol.">
        <title>The Global Catalogue of Microorganisms (GCM) 10K type strain sequencing project: providing services to taxonomists for standard genome sequencing and annotation.</title>
        <authorList>
            <consortium name="The Broad Institute Genomics Platform"/>
            <consortium name="The Broad Institute Genome Sequencing Center for Infectious Disease"/>
            <person name="Wu L."/>
            <person name="Ma J."/>
        </authorList>
    </citation>
    <scope>NUCLEOTIDE SEQUENCE [LARGE SCALE GENOMIC DNA]</scope>
    <source>
        <strain evidence="3">CGMCC 4.7645</strain>
    </source>
</reference>
<dbReference type="Proteomes" id="UP001597417">
    <property type="component" value="Unassembled WGS sequence"/>
</dbReference>
<accession>A0ABW5FLT2</accession>
<keyword evidence="3" id="KW-1185">Reference proteome</keyword>
<gene>
    <name evidence="2" type="ORF">ACFSXZ_01465</name>
</gene>
<evidence type="ECO:0000313" key="3">
    <source>
        <dbReference type="Proteomes" id="UP001597417"/>
    </source>
</evidence>
<proteinExistence type="predicted"/>
<comment type="caution">
    <text evidence="2">The sequence shown here is derived from an EMBL/GenBank/DDBJ whole genome shotgun (WGS) entry which is preliminary data.</text>
</comment>
<dbReference type="RefSeq" id="WP_378260341.1">
    <property type="nucleotide sequence ID" value="NZ_JBHUKR010000002.1"/>
</dbReference>
<evidence type="ECO:0000256" key="1">
    <source>
        <dbReference type="SAM" id="MobiDB-lite"/>
    </source>
</evidence>